<sequence length="399" mass="42694">MTNIRAGAVVRFYALHGLSVAVNKVSFTVFDQGVCCAWGRQTQKENQLAQKKSCTQSCQIAFPRATVWPSPYMQAFRENGPPACRIGHCYRCHQTTVLPMPLVWHRRATLPGELQLITGDRKWLLIKPQSPGDGLGVALLPLEPWPRQRPRHGKCLGRSPNAGTAGLGPTGVWVSRAPCRIVKVTDCVVHRCPSSSSILGNRRPGSVLPAAFLSLRGGHPLFGQDALSVGIVVLVVFFYGGQGPPKDVPEPGARPGLAILNQPPHVGFVILVRLAVEANRLELLVEVDEVRTGCILSVLGVRGVRGKVALDAGPLAGRDQLGTATGPTGVETPGTTDQRRLVALKQAEAPPPTGVLARDGILAGYPLPLEHVRVMVVLVVLSVALHARQAGRARAGYQP</sequence>
<name>A0ABR4F646_9PEZI</name>
<reference evidence="1 2" key="1">
    <citation type="submission" date="2024-03" db="EMBL/GenBank/DDBJ databases">
        <title>A high-quality draft genome sequence of Diaporthe vaccinii, a causative agent of upright dieback and viscid rot disease in cranberry plants.</title>
        <authorList>
            <person name="Sarrasin M."/>
            <person name="Lang B.F."/>
            <person name="Burger G."/>
        </authorList>
    </citation>
    <scope>NUCLEOTIDE SEQUENCE [LARGE SCALE GENOMIC DNA]</scope>
    <source>
        <strain evidence="1 2">IS7</strain>
    </source>
</reference>
<evidence type="ECO:0000313" key="2">
    <source>
        <dbReference type="Proteomes" id="UP001600888"/>
    </source>
</evidence>
<organism evidence="1 2">
    <name type="scientific">Diaporthe vaccinii</name>
    <dbReference type="NCBI Taxonomy" id="105482"/>
    <lineage>
        <taxon>Eukaryota</taxon>
        <taxon>Fungi</taxon>
        <taxon>Dikarya</taxon>
        <taxon>Ascomycota</taxon>
        <taxon>Pezizomycotina</taxon>
        <taxon>Sordariomycetes</taxon>
        <taxon>Sordariomycetidae</taxon>
        <taxon>Diaporthales</taxon>
        <taxon>Diaporthaceae</taxon>
        <taxon>Diaporthe</taxon>
        <taxon>Diaporthe eres species complex</taxon>
    </lineage>
</organism>
<keyword evidence="2" id="KW-1185">Reference proteome</keyword>
<evidence type="ECO:0000313" key="1">
    <source>
        <dbReference type="EMBL" id="KAL2290160.1"/>
    </source>
</evidence>
<proteinExistence type="predicted"/>
<gene>
    <name evidence="1" type="ORF">FJTKL_00645</name>
</gene>
<dbReference type="Proteomes" id="UP001600888">
    <property type="component" value="Unassembled WGS sequence"/>
</dbReference>
<accession>A0ABR4F646</accession>
<comment type="caution">
    <text evidence="1">The sequence shown here is derived from an EMBL/GenBank/DDBJ whole genome shotgun (WGS) entry which is preliminary data.</text>
</comment>
<protein>
    <submittedName>
        <fullName evidence="1">Uncharacterized protein</fullName>
    </submittedName>
</protein>
<dbReference type="EMBL" id="JBAWTH010000010">
    <property type="protein sequence ID" value="KAL2290160.1"/>
    <property type="molecule type" value="Genomic_DNA"/>
</dbReference>